<feature type="region of interest" description="Disordered" evidence="1">
    <location>
        <begin position="80"/>
        <end position="116"/>
    </location>
</feature>
<feature type="region of interest" description="Disordered" evidence="1">
    <location>
        <begin position="168"/>
        <end position="241"/>
    </location>
</feature>
<feature type="compositionally biased region" description="Basic residues" evidence="1">
    <location>
        <begin position="482"/>
        <end position="491"/>
    </location>
</feature>
<feature type="compositionally biased region" description="Polar residues" evidence="1">
    <location>
        <begin position="497"/>
        <end position="506"/>
    </location>
</feature>
<sequence>MSPEAASPAFPDRLIHPLPKRRLRDRLSSDAADSIKYPPDQTPGAPLFYYPYSLKQDAVPAERPIFTGQASPAVLAVKPTPATAVASTPGARQVPAADRTTQRPAQARRSSAETEISVAARTTRAINRSARPAQPLHTPTAQTYWNAPSAALAADGFDSFEYTSNTKKRKIPSAGDTSHTGSYSSTSFRSTASVSSNSSFDSLACSPPSPVDVKPASFSTSTPLGISGPGRGRYGRTQRYPVPASSRNIFLTPASRNVLDGHRKQQIPRPGQVDTTSNSGIISNAIANAERRGSIGEESSGSIDQLQETDSYPQGSLQFTFTCSSKVPGNLLWAGSDPKAASGSTYWQHDQAQSRMRGGQGVMHPTMRYQSVSETSNGSSVSGKLSKGAGRTKQQLEKDKESIKIRQELRKQMRDRRRNQQELNATRPTPEGDIYICPFCEYESITGRKPRLIYQFEKKERNKRLEIERRQREQRNKEKARNRNRKGRKASKASAAVTGSNTQQGSIADEQPYDDTHDDNGQGTIDDDEYEDDDGAGEADDYVKGETG</sequence>
<feature type="region of interest" description="Disordered" evidence="1">
    <location>
        <begin position="338"/>
        <end position="434"/>
    </location>
</feature>
<name>A0ABP0CDL9_9PEZI</name>
<comment type="caution">
    <text evidence="2">The sequence shown here is derived from an EMBL/GenBank/DDBJ whole genome shotgun (WGS) entry which is preliminary data.</text>
</comment>
<feature type="compositionally biased region" description="Acidic residues" evidence="1">
    <location>
        <begin position="525"/>
        <end position="540"/>
    </location>
</feature>
<evidence type="ECO:0000313" key="2">
    <source>
        <dbReference type="EMBL" id="CAK7230006.1"/>
    </source>
</evidence>
<organism evidence="2 3">
    <name type="scientific">Sporothrix eucalyptigena</name>
    <dbReference type="NCBI Taxonomy" id="1812306"/>
    <lineage>
        <taxon>Eukaryota</taxon>
        <taxon>Fungi</taxon>
        <taxon>Dikarya</taxon>
        <taxon>Ascomycota</taxon>
        <taxon>Pezizomycotina</taxon>
        <taxon>Sordariomycetes</taxon>
        <taxon>Sordariomycetidae</taxon>
        <taxon>Ophiostomatales</taxon>
        <taxon>Ophiostomataceae</taxon>
        <taxon>Sporothrix</taxon>
    </lineage>
</organism>
<evidence type="ECO:0000256" key="1">
    <source>
        <dbReference type="SAM" id="MobiDB-lite"/>
    </source>
</evidence>
<feature type="region of interest" description="Disordered" evidence="1">
    <location>
        <begin position="261"/>
        <end position="280"/>
    </location>
</feature>
<gene>
    <name evidence="2" type="ORF">SEUCBS140593_007437</name>
</gene>
<feature type="compositionally biased region" description="Polar residues" evidence="1">
    <location>
        <begin position="342"/>
        <end position="354"/>
    </location>
</feature>
<feature type="region of interest" description="Disordered" evidence="1">
    <location>
        <begin position="465"/>
        <end position="548"/>
    </location>
</feature>
<dbReference type="Proteomes" id="UP001642482">
    <property type="component" value="Unassembled WGS sequence"/>
</dbReference>
<feature type="compositionally biased region" description="Basic and acidic residues" evidence="1">
    <location>
        <begin position="394"/>
        <end position="412"/>
    </location>
</feature>
<feature type="compositionally biased region" description="Basic and acidic residues" evidence="1">
    <location>
        <begin position="465"/>
        <end position="481"/>
    </location>
</feature>
<protein>
    <submittedName>
        <fullName evidence="2">Uncharacterized protein</fullName>
    </submittedName>
</protein>
<keyword evidence="3" id="KW-1185">Reference proteome</keyword>
<feature type="compositionally biased region" description="Low complexity" evidence="1">
    <location>
        <begin position="371"/>
        <end position="383"/>
    </location>
</feature>
<evidence type="ECO:0000313" key="3">
    <source>
        <dbReference type="Proteomes" id="UP001642482"/>
    </source>
</evidence>
<dbReference type="EMBL" id="CAWUHD010000090">
    <property type="protein sequence ID" value="CAK7230006.1"/>
    <property type="molecule type" value="Genomic_DNA"/>
</dbReference>
<proteinExistence type="predicted"/>
<accession>A0ABP0CDL9</accession>
<feature type="region of interest" description="Disordered" evidence="1">
    <location>
        <begin position="1"/>
        <end position="44"/>
    </location>
</feature>
<feature type="region of interest" description="Disordered" evidence="1">
    <location>
        <begin position="288"/>
        <end position="308"/>
    </location>
</feature>
<reference evidence="2 3" key="1">
    <citation type="submission" date="2024-01" db="EMBL/GenBank/DDBJ databases">
        <authorList>
            <person name="Allen C."/>
            <person name="Tagirdzhanova G."/>
        </authorList>
    </citation>
    <scope>NUCLEOTIDE SEQUENCE [LARGE SCALE GENOMIC DNA]</scope>
</reference>
<feature type="compositionally biased region" description="Low complexity" evidence="1">
    <location>
        <begin position="177"/>
        <end position="202"/>
    </location>
</feature>